<dbReference type="InterPro" id="IPR011990">
    <property type="entry name" value="TPR-like_helical_dom_sf"/>
</dbReference>
<comment type="caution">
    <text evidence="2">The sequence shown here is derived from an EMBL/GenBank/DDBJ whole genome shotgun (WGS) entry which is preliminary data.</text>
</comment>
<reference evidence="2" key="1">
    <citation type="journal article" date="2021" name="Nat. Commun.">
        <title>Genetic determinants of endophytism in the Arabidopsis root mycobiome.</title>
        <authorList>
            <person name="Mesny F."/>
            <person name="Miyauchi S."/>
            <person name="Thiergart T."/>
            <person name="Pickel B."/>
            <person name="Atanasova L."/>
            <person name="Karlsson M."/>
            <person name="Huettel B."/>
            <person name="Barry K.W."/>
            <person name="Haridas S."/>
            <person name="Chen C."/>
            <person name="Bauer D."/>
            <person name="Andreopoulos W."/>
            <person name="Pangilinan J."/>
            <person name="LaButti K."/>
            <person name="Riley R."/>
            <person name="Lipzen A."/>
            <person name="Clum A."/>
            <person name="Drula E."/>
            <person name="Henrissat B."/>
            <person name="Kohler A."/>
            <person name="Grigoriev I.V."/>
            <person name="Martin F.M."/>
            <person name="Hacquard S."/>
        </authorList>
    </citation>
    <scope>NUCLEOTIDE SEQUENCE</scope>
    <source>
        <strain evidence="2">MPI-CAGE-AT-0016</strain>
    </source>
</reference>
<proteinExistence type="predicted"/>
<dbReference type="AlphaFoldDB" id="A0A8K0TDE4"/>
<evidence type="ECO:0000313" key="2">
    <source>
        <dbReference type="EMBL" id="KAH7353339.1"/>
    </source>
</evidence>
<organism evidence="2 3">
    <name type="scientific">Plectosphaerella cucumerina</name>
    <dbReference type="NCBI Taxonomy" id="40658"/>
    <lineage>
        <taxon>Eukaryota</taxon>
        <taxon>Fungi</taxon>
        <taxon>Dikarya</taxon>
        <taxon>Ascomycota</taxon>
        <taxon>Pezizomycotina</taxon>
        <taxon>Sordariomycetes</taxon>
        <taxon>Hypocreomycetidae</taxon>
        <taxon>Glomerellales</taxon>
        <taxon>Plectosphaerellaceae</taxon>
        <taxon>Plectosphaerella</taxon>
    </lineage>
</organism>
<keyword evidence="3" id="KW-1185">Reference proteome</keyword>
<dbReference type="InterPro" id="IPR053137">
    <property type="entry name" value="NLR-like"/>
</dbReference>
<dbReference type="PANTHER" id="PTHR46082:SF6">
    <property type="entry name" value="AAA+ ATPASE DOMAIN-CONTAINING PROTEIN-RELATED"/>
    <property type="match status" value="1"/>
</dbReference>
<feature type="compositionally biased region" description="Basic and acidic residues" evidence="1">
    <location>
        <begin position="441"/>
        <end position="450"/>
    </location>
</feature>
<dbReference type="SUPFAM" id="SSF48452">
    <property type="entry name" value="TPR-like"/>
    <property type="match status" value="1"/>
</dbReference>
<dbReference type="Gene3D" id="1.25.40.10">
    <property type="entry name" value="Tetratricopeptide repeat domain"/>
    <property type="match status" value="1"/>
</dbReference>
<dbReference type="EMBL" id="JAGPXD010000005">
    <property type="protein sequence ID" value="KAH7353339.1"/>
    <property type="molecule type" value="Genomic_DNA"/>
</dbReference>
<name>A0A8K0TDE4_9PEZI</name>
<evidence type="ECO:0000256" key="1">
    <source>
        <dbReference type="SAM" id="MobiDB-lite"/>
    </source>
</evidence>
<dbReference type="SUPFAM" id="SSF52540">
    <property type="entry name" value="P-loop containing nucleoside triphosphate hydrolases"/>
    <property type="match status" value="1"/>
</dbReference>
<protein>
    <submittedName>
        <fullName evidence="2">Kinesin light chain 3</fullName>
    </submittedName>
</protein>
<evidence type="ECO:0000313" key="3">
    <source>
        <dbReference type="Proteomes" id="UP000813385"/>
    </source>
</evidence>
<dbReference type="InterPro" id="IPR027417">
    <property type="entry name" value="P-loop_NTPase"/>
</dbReference>
<accession>A0A8K0TDE4</accession>
<dbReference type="Proteomes" id="UP000813385">
    <property type="component" value="Unassembled WGS sequence"/>
</dbReference>
<dbReference type="OrthoDB" id="20872at2759"/>
<dbReference type="Pfam" id="PF13374">
    <property type="entry name" value="TPR_10"/>
    <property type="match status" value="2"/>
</dbReference>
<sequence>MEGLGVAANVIAVVDLSTNVVTLCFQYSKEVASARANIERLHAQVKHLGTIVQAAQRLIEGPQGQSLSTSQKLIDIFHNYNVDLQKLKEKLEPTPKRSTIRRLGLRALKWPFSSKEVDQILSSLKRHEDTIHLGLQINQTFAIIKIQEEVKQLTIQAIENTTITRIPHRIIPFPPDPDFIHRPSIKKKSQLAIEFAHQIHTDKPDTSVFWVHSNSRATFEESYRTLADILALPRRHEKDVDILALICDRLQRDYVSPYVFFLNDRHNNISKQPLTSYLPKSIKGKILVTSRSLNAAKRLVGYSRSILRLSVIEEAQALKLLTKRLEGETDKATSIKLVRALDFIPLAVNQAAAYINRRSPRISVTSYLEKFRKSEKQKDSLLRSNKGDLSRHKGVSNSIVVTWQVTFEQVKREQPSAANLLSLISQFQAQNIPEYILRGYQDDKPPRNDNDAADIAAQTKGDNTDDTDDFENDIDTLRGYSLVTFPSAGFYEMHSLSTYQTLLPHIEALLRSEIKDKRDSLDRARLLIKATWFIRSLGPNHYLTLRARSYLSWTYWELVETTLSSMNILAIMFASQVLEVRKAKLGADHPDTLTSINNRTSTFRRQGRWEEAEALGVGVLETHKAKLGADHPQTVISIHNLASTFLIQILEAFESNKSNLDYTRKVKLGADHPVTLESMRSLAITWYDQGRQEDALDLMQDCLLLRQQKLGHAHADTQDVAATLQRWQTGRRANSLGLTSNCIVHTRSE</sequence>
<dbReference type="Gene3D" id="3.40.50.300">
    <property type="entry name" value="P-loop containing nucleotide triphosphate hydrolases"/>
    <property type="match status" value="1"/>
</dbReference>
<feature type="region of interest" description="Disordered" evidence="1">
    <location>
        <begin position="441"/>
        <end position="468"/>
    </location>
</feature>
<dbReference type="PANTHER" id="PTHR46082">
    <property type="entry name" value="ATP/GTP-BINDING PROTEIN-RELATED"/>
    <property type="match status" value="1"/>
</dbReference>
<gene>
    <name evidence="2" type="ORF">B0T11DRAFT_307202</name>
</gene>